<evidence type="ECO:0000313" key="3">
    <source>
        <dbReference type="Proteomes" id="UP000263268"/>
    </source>
</evidence>
<evidence type="ECO:0000256" key="1">
    <source>
        <dbReference type="SAM" id="SignalP"/>
    </source>
</evidence>
<comment type="caution">
    <text evidence="2">The sequence shown here is derived from an EMBL/GenBank/DDBJ whole genome shotgun (WGS) entry which is preliminary data.</text>
</comment>
<dbReference type="SUPFAM" id="SSF53300">
    <property type="entry name" value="vWA-like"/>
    <property type="match status" value="1"/>
</dbReference>
<organism evidence="2 3">
    <name type="scientific">Xanthomarina gelatinilytica</name>
    <dbReference type="NCBI Taxonomy" id="1137281"/>
    <lineage>
        <taxon>Bacteria</taxon>
        <taxon>Pseudomonadati</taxon>
        <taxon>Bacteroidota</taxon>
        <taxon>Flavobacteriia</taxon>
        <taxon>Flavobacteriales</taxon>
        <taxon>Flavobacteriaceae</taxon>
        <taxon>Xanthomarina</taxon>
    </lineage>
</organism>
<dbReference type="Gene3D" id="3.40.50.410">
    <property type="entry name" value="von Willebrand factor, type A domain"/>
    <property type="match status" value="1"/>
</dbReference>
<keyword evidence="1" id="KW-0732">Signal</keyword>
<dbReference type="EMBL" id="DPRK01000225">
    <property type="protein sequence ID" value="HCY82671.1"/>
    <property type="molecule type" value="Genomic_DNA"/>
</dbReference>
<dbReference type="Proteomes" id="UP000263268">
    <property type="component" value="Unassembled WGS sequence"/>
</dbReference>
<name>A0A3D6BTV0_9FLAO</name>
<feature type="chain" id="PRO_5017563287" description="VWFA domain-containing protein" evidence="1">
    <location>
        <begin position="27"/>
        <end position="341"/>
    </location>
</feature>
<proteinExistence type="predicted"/>
<evidence type="ECO:0000313" key="2">
    <source>
        <dbReference type="EMBL" id="HCY82671.1"/>
    </source>
</evidence>
<dbReference type="PROSITE" id="PS51257">
    <property type="entry name" value="PROKAR_LIPOPROTEIN"/>
    <property type="match status" value="1"/>
</dbReference>
<reference evidence="2 3" key="1">
    <citation type="journal article" date="2018" name="Nat. Biotechnol.">
        <title>A standardized bacterial taxonomy based on genome phylogeny substantially revises the tree of life.</title>
        <authorList>
            <person name="Parks D.H."/>
            <person name="Chuvochina M."/>
            <person name="Waite D.W."/>
            <person name="Rinke C."/>
            <person name="Skarshewski A."/>
            <person name="Chaumeil P.A."/>
            <person name="Hugenholtz P."/>
        </authorList>
    </citation>
    <scope>NUCLEOTIDE SEQUENCE [LARGE SCALE GENOMIC DNA]</scope>
    <source>
        <strain evidence="2">UBA10227</strain>
    </source>
</reference>
<feature type="signal peptide" evidence="1">
    <location>
        <begin position="1"/>
        <end position="26"/>
    </location>
</feature>
<gene>
    <name evidence="2" type="ORF">DHV22_14295</name>
</gene>
<protein>
    <recommendedName>
        <fullName evidence="4">VWFA domain-containing protein</fullName>
    </recommendedName>
</protein>
<dbReference type="AlphaFoldDB" id="A0A3D6BTV0"/>
<evidence type="ECO:0008006" key="4">
    <source>
        <dbReference type="Google" id="ProtNLM"/>
    </source>
</evidence>
<sequence>MALKTVKMLLLAAISLVSGCQQPDYAIVTGEKGETVYVEIEVPGETEYIEVPEYIEVEVPVEHGDIWVDSFTQPMSIDGIDILWVIDRSGSMNRYNAELLNGVQAMLGALPTADWRLVMISADPSRSVTSTEFPLVPGDTVADAENMLNTLTSAPYEEGFNSVYEYMTSNPYSSTWMRPEAGLLVVFVSDEEEQSTVEYPNVSDFLSWYQMQRMGSVFMASVVNQDPSTSLCSYPPSIIDVGDRYMDATNALGGVIVDICDTNWAPGVTDATHSVDPYESLKLTHTPEDPSDIRVFVNGSLNNDWYYQSTDNTVYFTVIPSAGDLVEIGYLYDSSAVDTGP</sequence>
<dbReference type="InterPro" id="IPR036465">
    <property type="entry name" value="vWFA_dom_sf"/>
</dbReference>
<accession>A0A3D6BTV0</accession>